<dbReference type="Pfam" id="PF08241">
    <property type="entry name" value="Methyltransf_11"/>
    <property type="match status" value="1"/>
</dbReference>
<organism evidence="2">
    <name type="scientific">marine sediment metagenome</name>
    <dbReference type="NCBI Taxonomy" id="412755"/>
    <lineage>
        <taxon>unclassified sequences</taxon>
        <taxon>metagenomes</taxon>
        <taxon>ecological metagenomes</taxon>
    </lineage>
</organism>
<dbReference type="Gene3D" id="3.40.50.150">
    <property type="entry name" value="Vaccinia Virus protein VP39"/>
    <property type="match status" value="1"/>
</dbReference>
<dbReference type="InterPro" id="IPR029063">
    <property type="entry name" value="SAM-dependent_MTases_sf"/>
</dbReference>
<reference evidence="2" key="1">
    <citation type="journal article" date="2014" name="Front. Microbiol.">
        <title>High frequency of phylogenetically diverse reductive dehalogenase-homologous genes in deep subseafloor sedimentary metagenomes.</title>
        <authorList>
            <person name="Kawai M."/>
            <person name="Futagami T."/>
            <person name="Toyoda A."/>
            <person name="Takaki Y."/>
            <person name="Nishi S."/>
            <person name="Hori S."/>
            <person name="Arai W."/>
            <person name="Tsubouchi T."/>
            <person name="Morono Y."/>
            <person name="Uchiyama I."/>
            <person name="Ito T."/>
            <person name="Fujiyama A."/>
            <person name="Inagaki F."/>
            <person name="Takami H."/>
        </authorList>
    </citation>
    <scope>NUCLEOTIDE SEQUENCE</scope>
    <source>
        <strain evidence="2">Expedition CK06-06</strain>
    </source>
</reference>
<dbReference type="CDD" id="cd02440">
    <property type="entry name" value="AdoMet_MTases"/>
    <property type="match status" value="1"/>
</dbReference>
<feature type="non-terminal residue" evidence="2">
    <location>
        <position position="212"/>
    </location>
</feature>
<proteinExistence type="predicted"/>
<sequence>MDYSVYRCKHCSGGLVECQAIVVCTACGLNYAVRDGVIDFGPNQPRFLTGSQTFDQSLSRLAKDATSAGYFQALENLAATETGEVIRYATDLSRTDFKFLLPLSQDATVLEIGAGSGLISLSLAPHVQQVYALEKIAEHAEFIQARATQEAAGNVSVAIGGGDCHLPYAPDSFDIVILNGVYEWLGFEASYRDVPHLKRHMLSEIHRVLRDS</sequence>
<gene>
    <name evidence="2" type="ORF">S01H4_12388</name>
</gene>
<protein>
    <recommendedName>
        <fullName evidence="1">Methyltransferase type 11 domain-containing protein</fullName>
    </recommendedName>
</protein>
<name>X1ATN1_9ZZZZ</name>
<comment type="caution">
    <text evidence="2">The sequence shown here is derived from an EMBL/GenBank/DDBJ whole genome shotgun (WGS) entry which is preliminary data.</text>
</comment>
<dbReference type="SUPFAM" id="SSF53335">
    <property type="entry name" value="S-adenosyl-L-methionine-dependent methyltransferases"/>
    <property type="match status" value="1"/>
</dbReference>
<dbReference type="InterPro" id="IPR013216">
    <property type="entry name" value="Methyltransf_11"/>
</dbReference>
<accession>X1ATN1</accession>
<dbReference type="EMBL" id="BART01005248">
    <property type="protein sequence ID" value="GAG63211.1"/>
    <property type="molecule type" value="Genomic_DNA"/>
</dbReference>
<dbReference type="GO" id="GO:0008757">
    <property type="term" value="F:S-adenosylmethionine-dependent methyltransferase activity"/>
    <property type="evidence" value="ECO:0007669"/>
    <property type="project" value="InterPro"/>
</dbReference>
<evidence type="ECO:0000259" key="1">
    <source>
        <dbReference type="Pfam" id="PF08241"/>
    </source>
</evidence>
<evidence type="ECO:0000313" key="2">
    <source>
        <dbReference type="EMBL" id="GAG63211.1"/>
    </source>
</evidence>
<feature type="domain" description="Methyltransferase type 11" evidence="1">
    <location>
        <begin position="110"/>
        <end position="210"/>
    </location>
</feature>
<dbReference type="AlphaFoldDB" id="X1ATN1"/>